<organism evidence="1 2">
    <name type="scientific">Bauhinia variegata</name>
    <name type="common">Purple orchid tree</name>
    <name type="synonym">Phanera variegata</name>
    <dbReference type="NCBI Taxonomy" id="167791"/>
    <lineage>
        <taxon>Eukaryota</taxon>
        <taxon>Viridiplantae</taxon>
        <taxon>Streptophyta</taxon>
        <taxon>Embryophyta</taxon>
        <taxon>Tracheophyta</taxon>
        <taxon>Spermatophyta</taxon>
        <taxon>Magnoliopsida</taxon>
        <taxon>eudicotyledons</taxon>
        <taxon>Gunneridae</taxon>
        <taxon>Pentapetalae</taxon>
        <taxon>rosids</taxon>
        <taxon>fabids</taxon>
        <taxon>Fabales</taxon>
        <taxon>Fabaceae</taxon>
        <taxon>Cercidoideae</taxon>
        <taxon>Cercideae</taxon>
        <taxon>Bauhiniinae</taxon>
        <taxon>Bauhinia</taxon>
    </lineage>
</organism>
<reference evidence="1 2" key="1">
    <citation type="journal article" date="2022" name="DNA Res.">
        <title>Chromosomal-level genome assembly of the orchid tree Bauhinia variegata (Leguminosae; Cercidoideae) supports the allotetraploid origin hypothesis of Bauhinia.</title>
        <authorList>
            <person name="Zhong Y."/>
            <person name="Chen Y."/>
            <person name="Zheng D."/>
            <person name="Pang J."/>
            <person name="Liu Y."/>
            <person name="Luo S."/>
            <person name="Meng S."/>
            <person name="Qian L."/>
            <person name="Wei D."/>
            <person name="Dai S."/>
            <person name="Zhou R."/>
        </authorList>
    </citation>
    <scope>NUCLEOTIDE SEQUENCE [LARGE SCALE GENOMIC DNA]</scope>
    <source>
        <strain evidence="1">BV-YZ2020</strain>
    </source>
</reference>
<evidence type="ECO:0000313" key="1">
    <source>
        <dbReference type="EMBL" id="KAI4355678.1"/>
    </source>
</evidence>
<gene>
    <name evidence="1" type="ORF">L6164_004425</name>
</gene>
<proteinExistence type="predicted"/>
<keyword evidence="2" id="KW-1185">Reference proteome</keyword>
<accession>A0ACB9Q4E8</accession>
<protein>
    <submittedName>
        <fullName evidence="1">Uncharacterized protein</fullName>
    </submittedName>
</protein>
<comment type="caution">
    <text evidence="1">The sequence shown here is derived from an EMBL/GenBank/DDBJ whole genome shotgun (WGS) entry which is preliminary data.</text>
</comment>
<dbReference type="EMBL" id="CM039427">
    <property type="protein sequence ID" value="KAI4355678.1"/>
    <property type="molecule type" value="Genomic_DNA"/>
</dbReference>
<name>A0ACB9Q4E8_BAUVA</name>
<evidence type="ECO:0000313" key="2">
    <source>
        <dbReference type="Proteomes" id="UP000828941"/>
    </source>
</evidence>
<sequence length="698" mass="77540">MANNVQSSDVEDPLAHYWGLSLFPQTFGVRADHSKLYDPDEDLHAIDKQLRSMALQNPNKFLEQAKSIIDGNPGPFNSQILSDPASDQINDVVTEGDKENPRERRPALGHKRARFSLKPNNNHPTEILKPSLDIDNLKDPEEFFMAFERLEKAKKEIQKQMGGLSFEPNQEDISTNARQRRPGLLGNNQRRSAKYKHRYSLGTSDNNASVPSSQEAFESGGLELVSEDTRESGALHASLEIEPADSSTMEENKLKDILDKLLQSSSEDLEGDGAITRLQESLQIKPIVLGKLSIPDLPDNRVLDFKSLGGNLSKPRKILSNIENYQEKIGEKTPFRPRQGLESPEQQIASPTPPKSPFALLPSLQKRISQSKSSTDPFSDLDSDNLSKRNSSVVDVLSKGVNVVDSGKSSDRLNAVLVEDDIALSMRSSAEDTVRNCADASGNSKENDSTKPDFGINVGLEESNVGMETDVRSSDMSNRVMYDTVGRSNYEANELCEFGDKIQAEDTREVMVSAPTDNLDLNLSNSPDQPTASVFEANAVDEHAKTSLDGPAECQDITDFPLVIPVQEGAEGSQVSINNKRKVESHPRREQKDESKKKKVESRPQRKRKDIRLSRRQSLAAAGTSWNAGVRRSTRIRSRPLEYWKGERLVYGRIHDSLATVIGVKYMSPGEADGKPTMKVKSYVSDDYKELLKLASQY</sequence>
<dbReference type="Proteomes" id="UP000828941">
    <property type="component" value="Chromosome 2"/>
</dbReference>